<dbReference type="RefSeq" id="XP_037215950.1">
    <property type="nucleotide sequence ID" value="XM_037366556.1"/>
</dbReference>
<dbReference type="Proteomes" id="UP000636479">
    <property type="component" value="Unassembled WGS sequence"/>
</dbReference>
<organism evidence="2 3">
    <name type="scientific">Mycena indigotica</name>
    <dbReference type="NCBI Taxonomy" id="2126181"/>
    <lineage>
        <taxon>Eukaryota</taxon>
        <taxon>Fungi</taxon>
        <taxon>Dikarya</taxon>
        <taxon>Basidiomycota</taxon>
        <taxon>Agaricomycotina</taxon>
        <taxon>Agaricomycetes</taxon>
        <taxon>Agaricomycetidae</taxon>
        <taxon>Agaricales</taxon>
        <taxon>Marasmiineae</taxon>
        <taxon>Mycenaceae</taxon>
        <taxon>Mycena</taxon>
    </lineage>
</organism>
<dbReference type="EMBL" id="JACAZF010000009">
    <property type="protein sequence ID" value="KAF7294587.1"/>
    <property type="molecule type" value="Genomic_DNA"/>
</dbReference>
<accession>A0A8H6VUN7</accession>
<sequence>MIGQSLPEYWFILVSISGLRLVAPASIALITAYAVGFISAPQWLVAYAACETVFLGVYTYRRWEFNKPPPPIPPRLTRAQRRALFEKCASHLTTDYPTGWFLPHDAILKRDNVQDWILWALFASTPQEASPEWIDEINEYISVVEETLGRKLEHGRDFGAESLRLSFDPVKMVHRPLIWYLTVALVDMTTSIFLISLGFKHYAPRAYFSAFPPRLFTSLFSRRAANEHFPYWYRPPRGDAPSKPTLLFLHGIGIGLHPYVPLFRELLRSDPTQSILLMEFLPVSMRMTPPMPSCRITLESINAVLEDLSVDQVTLAAHSYGTFISAYIIRASSPSTIPEDELDPALILNEKVVKIVLVDPIPFLLHLPSVAYNFLYRPPGKNRANEWQLWYFASRDADVARVLSRGFFWEEGCLWREDLDHFSARGRRKVTVVLAGKDQIVPAAQVREYLTCAEPGEWFVHAGGGCERWVAKSGLLEVVWFPRLDHATVFEKKERRKMLIRAVGSAEEPVSYGATN</sequence>
<dbReference type="SUPFAM" id="SSF53474">
    <property type="entry name" value="alpha/beta-Hydrolases"/>
    <property type="match status" value="1"/>
</dbReference>
<gene>
    <name evidence="2" type="ORF">MIND_00995200</name>
</gene>
<keyword evidence="1" id="KW-0812">Transmembrane</keyword>
<dbReference type="Gene3D" id="3.40.50.1820">
    <property type="entry name" value="alpha/beta hydrolase"/>
    <property type="match status" value="1"/>
</dbReference>
<evidence type="ECO:0000256" key="1">
    <source>
        <dbReference type="SAM" id="Phobius"/>
    </source>
</evidence>
<keyword evidence="3" id="KW-1185">Reference proteome</keyword>
<dbReference type="GeneID" id="59349072"/>
<dbReference type="InterPro" id="IPR029058">
    <property type="entry name" value="AB_hydrolase_fold"/>
</dbReference>
<reference evidence="2" key="1">
    <citation type="submission" date="2020-05" db="EMBL/GenBank/DDBJ databases">
        <title>Mycena genomes resolve the evolution of fungal bioluminescence.</title>
        <authorList>
            <person name="Tsai I.J."/>
        </authorList>
    </citation>
    <scope>NUCLEOTIDE SEQUENCE</scope>
    <source>
        <strain evidence="2">171206Taipei</strain>
    </source>
</reference>
<evidence type="ECO:0000313" key="2">
    <source>
        <dbReference type="EMBL" id="KAF7294587.1"/>
    </source>
</evidence>
<evidence type="ECO:0008006" key="4">
    <source>
        <dbReference type="Google" id="ProtNLM"/>
    </source>
</evidence>
<feature type="transmembrane region" description="Helical" evidence="1">
    <location>
        <begin position="177"/>
        <end position="199"/>
    </location>
</feature>
<protein>
    <recommendedName>
        <fullName evidence="4">AB hydrolase-1 domain-containing protein</fullName>
    </recommendedName>
</protein>
<dbReference type="AlphaFoldDB" id="A0A8H6VUN7"/>
<keyword evidence="1" id="KW-1133">Transmembrane helix</keyword>
<dbReference type="PANTHER" id="PTHR37471:SF1">
    <property type="entry name" value="AB HYDROLASE-1 DOMAIN-CONTAINING PROTEIN"/>
    <property type="match status" value="1"/>
</dbReference>
<dbReference type="PANTHER" id="PTHR37471">
    <property type="entry name" value="UNNAMED PRODUCT"/>
    <property type="match status" value="1"/>
</dbReference>
<proteinExistence type="predicted"/>
<feature type="transmembrane region" description="Helical" evidence="1">
    <location>
        <begin position="9"/>
        <end position="34"/>
    </location>
</feature>
<comment type="caution">
    <text evidence="2">The sequence shown here is derived from an EMBL/GenBank/DDBJ whole genome shotgun (WGS) entry which is preliminary data.</text>
</comment>
<feature type="transmembrane region" description="Helical" evidence="1">
    <location>
        <begin position="40"/>
        <end position="60"/>
    </location>
</feature>
<keyword evidence="1" id="KW-0472">Membrane</keyword>
<name>A0A8H6VUN7_9AGAR</name>
<evidence type="ECO:0000313" key="3">
    <source>
        <dbReference type="Proteomes" id="UP000636479"/>
    </source>
</evidence>
<dbReference type="OrthoDB" id="6431331at2759"/>